<name>L7LUX7_RHIPC</name>
<evidence type="ECO:0000313" key="2">
    <source>
        <dbReference type="EMBL" id="JAA55886.1"/>
    </source>
</evidence>
<reference evidence="2" key="2">
    <citation type="journal article" date="2015" name="J. Proteomics">
        <title>Sexual differences in the sialomes of the zebra tick, Rhipicephalus pulchellus.</title>
        <authorList>
            <person name="Tan A.W."/>
            <person name="Francischetti I.M."/>
            <person name="Slovak M."/>
            <person name="Kini R.M."/>
            <person name="Ribeiro J.M."/>
        </authorList>
    </citation>
    <scope>NUCLEOTIDE SEQUENCE</scope>
    <source>
        <tissue evidence="2">Salivary gland</tissue>
    </source>
</reference>
<organism evidence="2">
    <name type="scientific">Rhipicephalus pulchellus</name>
    <name type="common">Yellow backed tick</name>
    <name type="synonym">Dermacentor pulchellus</name>
    <dbReference type="NCBI Taxonomy" id="72859"/>
    <lineage>
        <taxon>Eukaryota</taxon>
        <taxon>Metazoa</taxon>
        <taxon>Ecdysozoa</taxon>
        <taxon>Arthropoda</taxon>
        <taxon>Chelicerata</taxon>
        <taxon>Arachnida</taxon>
        <taxon>Acari</taxon>
        <taxon>Parasitiformes</taxon>
        <taxon>Ixodida</taxon>
        <taxon>Ixodoidea</taxon>
        <taxon>Ixodidae</taxon>
        <taxon>Rhipicephalinae</taxon>
        <taxon>Rhipicephalus</taxon>
        <taxon>Rhipicephalus</taxon>
    </lineage>
</organism>
<accession>L7LUX7</accession>
<feature type="transmembrane region" description="Helical" evidence="1">
    <location>
        <begin position="38"/>
        <end position="57"/>
    </location>
</feature>
<reference evidence="2" key="1">
    <citation type="submission" date="2012-11" db="EMBL/GenBank/DDBJ databases">
        <authorList>
            <person name="Lucero-Rivera Y.E."/>
            <person name="Tovar-Ramirez D."/>
        </authorList>
    </citation>
    <scope>NUCLEOTIDE SEQUENCE</scope>
    <source>
        <tissue evidence="2">Salivary gland</tissue>
    </source>
</reference>
<keyword evidence="1" id="KW-0812">Transmembrane</keyword>
<proteinExistence type="evidence at transcript level"/>
<sequence>MHSLTFVLTPHAHRYSLAFILMCTHTGRHSLTFTFKRVVLSPSCLCFVFFPAFFSNMTHVHIHMFSHSYVLTRVHTHAIHTHTYSRSCSRHSH</sequence>
<evidence type="ECO:0000256" key="1">
    <source>
        <dbReference type="SAM" id="Phobius"/>
    </source>
</evidence>
<dbReference type="AlphaFoldDB" id="L7LUX7"/>
<dbReference type="EMBL" id="GACK01009148">
    <property type="protein sequence ID" value="JAA55886.1"/>
    <property type="molecule type" value="mRNA"/>
</dbReference>
<keyword evidence="1" id="KW-1133">Transmembrane helix</keyword>
<protein>
    <submittedName>
        <fullName evidence="2">Uncharacterized protein</fullName>
    </submittedName>
</protein>
<keyword evidence="1" id="KW-0472">Membrane</keyword>